<dbReference type="Proteomes" id="UP000695022">
    <property type="component" value="Unplaced"/>
</dbReference>
<gene>
    <name evidence="3" type="primary">LOC106820425</name>
</gene>
<accession>A0ABM1F7K7</accession>
<dbReference type="RefSeq" id="XP_014680428.1">
    <property type="nucleotide sequence ID" value="XM_014824942.1"/>
</dbReference>
<feature type="chain" id="PRO_5046803816" evidence="1">
    <location>
        <begin position="31"/>
        <end position="147"/>
    </location>
</feature>
<evidence type="ECO:0000256" key="1">
    <source>
        <dbReference type="SAM" id="SignalP"/>
    </source>
</evidence>
<sequence length="147" mass="16056">MEDPMKTNMKQSMKVILLAALLAAPLSVNANWFGNNGGGNDFFGSSGEWKMGPNGPYYDDSGWPVWTPMYWMDEMMDSFDNNDNNWGGYGGGYNNMPYGNMMPYGYAAPNYGYGAPYGYPQIVPVVPAPVVPAPMKQAEPAAKPTAK</sequence>
<keyword evidence="1" id="KW-0732">Signal</keyword>
<name>A0ABM1F7K7_PRICU</name>
<feature type="signal peptide" evidence="1">
    <location>
        <begin position="1"/>
        <end position="30"/>
    </location>
</feature>
<dbReference type="GeneID" id="106820425"/>
<reference evidence="3" key="1">
    <citation type="submission" date="2025-08" db="UniProtKB">
        <authorList>
            <consortium name="RefSeq"/>
        </authorList>
    </citation>
    <scope>IDENTIFICATION</scope>
</reference>
<keyword evidence="2" id="KW-1185">Reference proteome</keyword>
<proteinExistence type="predicted"/>
<evidence type="ECO:0000313" key="3">
    <source>
        <dbReference type="RefSeq" id="XP_014680428.1"/>
    </source>
</evidence>
<organism evidence="2 3">
    <name type="scientific">Priapulus caudatus</name>
    <name type="common">Priapulid worm</name>
    <dbReference type="NCBI Taxonomy" id="37621"/>
    <lineage>
        <taxon>Eukaryota</taxon>
        <taxon>Metazoa</taxon>
        <taxon>Ecdysozoa</taxon>
        <taxon>Scalidophora</taxon>
        <taxon>Priapulida</taxon>
        <taxon>Priapulimorpha</taxon>
        <taxon>Priapulimorphida</taxon>
        <taxon>Priapulidae</taxon>
        <taxon>Priapulus</taxon>
    </lineage>
</organism>
<evidence type="ECO:0000313" key="2">
    <source>
        <dbReference type="Proteomes" id="UP000695022"/>
    </source>
</evidence>
<protein>
    <submittedName>
        <fullName evidence="3">Sulfur globule protein CV2-like</fullName>
    </submittedName>
</protein>